<evidence type="ECO:0000313" key="1">
    <source>
        <dbReference type="EMBL" id="CAE8630298.1"/>
    </source>
</evidence>
<evidence type="ECO:0000313" key="2">
    <source>
        <dbReference type="Proteomes" id="UP000654075"/>
    </source>
</evidence>
<dbReference type="Proteomes" id="UP000654075">
    <property type="component" value="Unassembled WGS sequence"/>
</dbReference>
<accession>A0A813GYC3</accession>
<name>A0A813GYC3_POLGL</name>
<dbReference type="AlphaFoldDB" id="A0A813GYC3"/>
<organism evidence="1 2">
    <name type="scientific">Polarella glacialis</name>
    <name type="common">Dinoflagellate</name>
    <dbReference type="NCBI Taxonomy" id="89957"/>
    <lineage>
        <taxon>Eukaryota</taxon>
        <taxon>Sar</taxon>
        <taxon>Alveolata</taxon>
        <taxon>Dinophyceae</taxon>
        <taxon>Suessiales</taxon>
        <taxon>Suessiaceae</taxon>
        <taxon>Polarella</taxon>
    </lineage>
</organism>
<feature type="non-terminal residue" evidence="1">
    <location>
        <position position="74"/>
    </location>
</feature>
<dbReference type="EMBL" id="CAJNNV010029841">
    <property type="protein sequence ID" value="CAE8630298.1"/>
    <property type="molecule type" value="Genomic_DNA"/>
</dbReference>
<sequence length="74" mass="8767">CHSSWRVRCRCPRRQTSTSHPGWTIPLLEFCLWPLEHQRARQRSGWKRSLRAGWSEKSVRCRPTSLHLLGRSPC</sequence>
<keyword evidence="2" id="KW-1185">Reference proteome</keyword>
<reference evidence="1" key="1">
    <citation type="submission" date="2021-02" db="EMBL/GenBank/DDBJ databases">
        <authorList>
            <person name="Dougan E. K."/>
            <person name="Rhodes N."/>
            <person name="Thang M."/>
            <person name="Chan C."/>
        </authorList>
    </citation>
    <scope>NUCLEOTIDE SEQUENCE</scope>
</reference>
<comment type="caution">
    <text evidence="1">The sequence shown here is derived from an EMBL/GenBank/DDBJ whole genome shotgun (WGS) entry which is preliminary data.</text>
</comment>
<proteinExistence type="predicted"/>
<gene>
    <name evidence="1" type="ORF">PGLA1383_LOCUS46680</name>
</gene>
<protein>
    <submittedName>
        <fullName evidence="1">Uncharacterized protein</fullName>
    </submittedName>
</protein>